<reference evidence="2 3" key="1">
    <citation type="journal article" date="2013" name="Int. J. Syst. Evol. Microbiol.">
        <title>Kordia antarctica sp. nov., isolated from Antarctic seawater.</title>
        <authorList>
            <person name="Baek K."/>
            <person name="Choi A."/>
            <person name="Kang I."/>
            <person name="Lee K."/>
            <person name="Cho J.C."/>
        </authorList>
    </citation>
    <scope>NUCLEOTIDE SEQUENCE [LARGE SCALE GENOMIC DNA]</scope>
    <source>
        <strain evidence="2 3">IMCC3317</strain>
    </source>
</reference>
<evidence type="ECO:0000256" key="1">
    <source>
        <dbReference type="SAM" id="MobiDB-lite"/>
    </source>
</evidence>
<dbReference type="Proteomes" id="UP000464657">
    <property type="component" value="Chromosome"/>
</dbReference>
<protein>
    <recommendedName>
        <fullName evidence="4">TIGR03643 family protein</fullName>
    </recommendedName>
</protein>
<evidence type="ECO:0008006" key="4">
    <source>
        <dbReference type="Google" id="ProtNLM"/>
    </source>
</evidence>
<dbReference type="InterPro" id="IPR019882">
    <property type="entry name" value="CHP03643"/>
</dbReference>
<dbReference type="KEGG" id="kan:IMCC3317_10620"/>
<gene>
    <name evidence="2" type="ORF">IMCC3317_10620</name>
</gene>
<feature type="region of interest" description="Disordered" evidence="1">
    <location>
        <begin position="59"/>
        <end position="92"/>
    </location>
</feature>
<dbReference type="NCBIfam" id="TIGR03643">
    <property type="entry name" value="TIGR03643 family protein"/>
    <property type="match status" value="1"/>
</dbReference>
<organism evidence="2 3">
    <name type="scientific">Kordia antarctica</name>
    <dbReference type="NCBI Taxonomy" id="1218801"/>
    <lineage>
        <taxon>Bacteria</taxon>
        <taxon>Pseudomonadati</taxon>
        <taxon>Bacteroidota</taxon>
        <taxon>Flavobacteriia</taxon>
        <taxon>Flavobacteriales</taxon>
        <taxon>Flavobacteriaceae</taxon>
        <taxon>Kordia</taxon>
    </lineage>
</organism>
<evidence type="ECO:0000313" key="3">
    <source>
        <dbReference type="Proteomes" id="UP000464657"/>
    </source>
</evidence>
<accession>A0A7L4ZGF2</accession>
<sequence>MNHNLNPIQIDRIIEMAWEDRTTFDAIKFQFGLKEQEVIHLMRNHLKRSSFNLWRKRVSGRKTKHEKKRDFTEGRFKCSRQRSISNNKISKR</sequence>
<feature type="compositionally biased region" description="Polar residues" evidence="1">
    <location>
        <begin position="81"/>
        <end position="92"/>
    </location>
</feature>
<proteinExistence type="predicted"/>
<dbReference type="EMBL" id="CP019288">
    <property type="protein sequence ID" value="QHI35715.1"/>
    <property type="molecule type" value="Genomic_DNA"/>
</dbReference>
<evidence type="ECO:0000313" key="2">
    <source>
        <dbReference type="EMBL" id="QHI35715.1"/>
    </source>
</evidence>
<name>A0A7L4ZGF2_9FLAO</name>
<dbReference type="RefSeq" id="WP_160128441.1">
    <property type="nucleotide sequence ID" value="NZ_CP019288.1"/>
</dbReference>
<dbReference type="Pfam" id="PF10985">
    <property type="entry name" value="DUF2805"/>
    <property type="match status" value="1"/>
</dbReference>
<dbReference type="AlphaFoldDB" id="A0A7L4ZGF2"/>
<dbReference type="OrthoDB" id="289296at2"/>
<keyword evidence="3" id="KW-1185">Reference proteome</keyword>